<comment type="caution">
    <text evidence="2">The sequence shown here is derived from an EMBL/GenBank/DDBJ whole genome shotgun (WGS) entry which is preliminary data.</text>
</comment>
<dbReference type="Proteomes" id="UP000004263">
    <property type="component" value="Unassembled WGS sequence"/>
</dbReference>
<feature type="chain" id="PRO_5004194605" description="Lipoprotein" evidence="1">
    <location>
        <begin position="24"/>
        <end position="129"/>
    </location>
</feature>
<accession>Q1MXM4</accession>
<reference evidence="2 3" key="1">
    <citation type="submission" date="2006-03" db="EMBL/GenBank/DDBJ databases">
        <authorList>
            <person name="Pinhassi J."/>
            <person name="Pedros-Alio C."/>
            <person name="Ferriera S."/>
            <person name="Johnson J."/>
            <person name="Kravitz S."/>
            <person name="Halpern A."/>
            <person name="Remington K."/>
            <person name="Beeson K."/>
            <person name="Tran B."/>
            <person name="Rogers Y.-H."/>
            <person name="Friedman R."/>
            <person name="Venter J.C."/>
        </authorList>
    </citation>
    <scope>NUCLEOTIDE SEQUENCE [LARGE SCALE GENOMIC DNA]</scope>
    <source>
        <strain evidence="2 3">RED65</strain>
    </source>
</reference>
<dbReference type="HOGENOM" id="CLU_1944513_0_0_6"/>
<gene>
    <name evidence="2" type="ORF">RED65_07464</name>
</gene>
<feature type="signal peptide" evidence="1">
    <location>
        <begin position="1"/>
        <end position="23"/>
    </location>
</feature>
<dbReference type="RefSeq" id="WP_007016847.1">
    <property type="nucleotide sequence ID" value="NZ_AAQH01000037.1"/>
</dbReference>
<evidence type="ECO:0000313" key="3">
    <source>
        <dbReference type="Proteomes" id="UP000004263"/>
    </source>
</evidence>
<evidence type="ECO:0008006" key="4">
    <source>
        <dbReference type="Google" id="ProtNLM"/>
    </source>
</evidence>
<organism evidence="2 3">
    <name type="scientific">Bermanella marisrubri</name>
    <dbReference type="NCBI Taxonomy" id="207949"/>
    <lineage>
        <taxon>Bacteria</taxon>
        <taxon>Pseudomonadati</taxon>
        <taxon>Pseudomonadota</taxon>
        <taxon>Gammaproteobacteria</taxon>
        <taxon>Oceanospirillales</taxon>
        <taxon>Oceanospirillaceae</taxon>
        <taxon>Bermanella</taxon>
    </lineage>
</organism>
<name>Q1MXM4_9GAMM</name>
<protein>
    <recommendedName>
        <fullName evidence="4">Lipoprotein</fullName>
    </recommendedName>
</protein>
<evidence type="ECO:0000256" key="1">
    <source>
        <dbReference type="SAM" id="SignalP"/>
    </source>
</evidence>
<keyword evidence="1" id="KW-0732">Signal</keyword>
<keyword evidence="3" id="KW-1185">Reference proteome</keyword>
<dbReference type="EMBL" id="AAQH01000037">
    <property type="protein sequence ID" value="EAT10731.1"/>
    <property type="molecule type" value="Genomic_DNA"/>
</dbReference>
<sequence>MKFPLLLVQIAAIIGLLSMGACSSMPGAKTGNDLSYLSLRDKRLSEKRVQVLSQTPQSSDVLGVVTTKRCQTSVFSEEPQEKTLLVDMKAEAYRLGANAISDVKVVKAGAVGDGCWNLYTATANMLVVQ</sequence>
<dbReference type="AlphaFoldDB" id="Q1MXM4"/>
<evidence type="ECO:0000313" key="2">
    <source>
        <dbReference type="EMBL" id="EAT10731.1"/>
    </source>
</evidence>
<dbReference type="PROSITE" id="PS51257">
    <property type="entry name" value="PROKAR_LIPOPROTEIN"/>
    <property type="match status" value="1"/>
</dbReference>
<dbReference type="Gene3D" id="3.30.110.70">
    <property type="entry name" value="Hypothetical protein apc22750. Chain B"/>
    <property type="match status" value="1"/>
</dbReference>
<proteinExistence type="predicted"/>